<gene>
    <name evidence="20" type="ORF">RJ640_011470</name>
</gene>
<keyword evidence="3 16" id="KW-0813">Transport</keyword>
<dbReference type="SUPFAM" id="SSF56784">
    <property type="entry name" value="HAD-like"/>
    <property type="match status" value="2"/>
</dbReference>
<dbReference type="InterPro" id="IPR059000">
    <property type="entry name" value="ATPase_P-type_domA"/>
</dbReference>
<comment type="caution">
    <text evidence="16">Lacks conserved residue(s) required for the propagation of feature annotation.</text>
</comment>
<dbReference type="PANTHER" id="PTHR24093">
    <property type="entry name" value="CATION TRANSPORTING ATPASE"/>
    <property type="match status" value="1"/>
</dbReference>
<dbReference type="Pfam" id="PF13246">
    <property type="entry name" value="Cation_ATPase"/>
    <property type="match status" value="2"/>
</dbReference>
<feature type="transmembrane region" description="Helical" evidence="16">
    <location>
        <begin position="1941"/>
        <end position="1964"/>
    </location>
</feature>
<organism evidence="20 21">
    <name type="scientific">Escallonia rubra</name>
    <dbReference type="NCBI Taxonomy" id="112253"/>
    <lineage>
        <taxon>Eukaryota</taxon>
        <taxon>Viridiplantae</taxon>
        <taxon>Streptophyta</taxon>
        <taxon>Embryophyta</taxon>
        <taxon>Tracheophyta</taxon>
        <taxon>Spermatophyta</taxon>
        <taxon>Magnoliopsida</taxon>
        <taxon>eudicotyledons</taxon>
        <taxon>Gunneridae</taxon>
        <taxon>Pentapetalae</taxon>
        <taxon>asterids</taxon>
        <taxon>campanulids</taxon>
        <taxon>Escalloniales</taxon>
        <taxon>Escalloniaceae</taxon>
        <taxon>Escallonia</taxon>
    </lineage>
</organism>
<dbReference type="NCBIfam" id="TIGR01517">
    <property type="entry name" value="ATPase-IIB_Ca"/>
    <property type="match status" value="2"/>
</dbReference>
<dbReference type="InterPro" id="IPR006408">
    <property type="entry name" value="P-type_ATPase_IIB"/>
</dbReference>
<dbReference type="InterPro" id="IPR023298">
    <property type="entry name" value="ATPase_P-typ_TM_dom_sf"/>
</dbReference>
<dbReference type="PRINTS" id="PR00121">
    <property type="entry name" value="NAKATPASE"/>
</dbReference>
<keyword evidence="6" id="KW-0479">Metal-binding</keyword>
<dbReference type="InterPro" id="IPR008250">
    <property type="entry name" value="ATPase_P-typ_transduc_dom_A_sf"/>
</dbReference>
<evidence type="ECO:0000256" key="9">
    <source>
        <dbReference type="ARBA" id="ARBA00022840"/>
    </source>
</evidence>
<evidence type="ECO:0000256" key="11">
    <source>
        <dbReference type="ARBA" id="ARBA00022860"/>
    </source>
</evidence>
<dbReference type="Gene3D" id="3.40.1110.10">
    <property type="entry name" value="Calcium-transporting ATPase, cytoplasmic domain N"/>
    <property type="match status" value="4"/>
</dbReference>
<sequence length="2123" mass="234461">MSITSLPTIENADTVIASALGHTPLSTAVDIEPDRFSKIKPASIIELVGKKDQRLIQEHGGIEGIVSALDTHIENGIRGDERDIASRRQAFGSNMYGDNQPATKSFYHFVLEALKDPMILILIVSTVFSVGFGIRKQGLEVGWYEGVAKLAAIFGAILASAGSNFWPERHCQKLSVDSSKIQQVDVVRNGHWQRADIPDIVVGDVVFLKPGDQVPADGLYLDTESSIQVDKLETEGRSTRITVDGQESPFFFSGTNVVLGYARMVVTAVGKNTESQTIKLDGKLVEQFENLTSVIGKAGNVVASLIFLVLLSRLFAGNIYNEGGNQVSVGGETHIFDALAAIVEIVATPAMIAVTSTPGGLLLAVKIALAYSMKKMIDDDVLLRKPSLCNTIGSVTTICTNATGSLTMDSKEVTKFWLGLSSIESVPSGLIDQKVQELLRQGIGFNISLPPSKSLSESPLKTEKAIFDWAKGAIKMNVEALKQSYAIVEIDYFNPEKQQSGVLIRKKDDKTFHLHRKGAPEVILSMCTQYYETTGLVKYINKNEKVLLEQTVEGMARDGLRCIAFAHKKTSIRELFTSCQPQLILLGLVGLKSSLRPGVQEAVEKFLHAGVNLKMITGDNMFTARAVATECGILDADNHQLGEIIEGREFRSYTSEQRIDRIDNIRVMARANPSDKFLMVQCLKEKGHVVAVMGRGIGDMQAIKEADLGVCFSMKSADIAKACSDIVIRNEEFPSAVNIFKWGRGIYESVQIYTQFLLTASFVAVVVDSVIAVSPSEPSGINTMAVVSASKAPYPVFQLMWVKLIMDTMAVLALVVREGPEELMHKPPRDRSEPLITHVMKKNIVAQTMYQIAILLTIHFKGESIFNMSTDVKRTMLYNTYVLCQVFNMFHARSLEKNFFEAIKTTKLFWGITGTIVVFQALMVEVLRRYADTARLDMGQWGICIATAAVSWLIVWLVKCIVILERSFFRISKWPVLKSGHIAMDCYQRFNHTYHRDLREAMVALSVSDALKDTWFPDTGASEHMTADEGAPTARQTCISPEQHSDSPTPCSLTFPMTGEEQVPEQGEASNWGGCPLTRRSTTGYCTFLGGNCISWSAKKQSTVARSSAEAEYRALASTAAEITWLSFILRDIGFPVSQPPTIFFIGLCCLLKMMSTAQPGYRNTAISTSLSQAPQFAVVTIRPDHVSETDRARIAKLVDMKDRKWLREHGGISGLYSTLGTHVDHGVQGNKKDLTIRRQVFGSNIYEENQHAKNFYHHMLEALKDPTNLILLVCAILSIVFGISKHGAERGWFEGATKLAATLVVITVSAGSNFWTDKICHNLTEFSSKIQQVDVLRSGQWQRVSIPNIVVGDVVFLMPGDQVPADGLCLDNLSIQVDKFKTDGQTERTVVDGSENPFLVSGTNVVHGYARMLVTAVGKNFKSQTINLDGEVIEQFENLTSMIGKAGDIVAFFIFLVLLVRLFAGDIYNKGNQLAVIGESHILDILIAVVGILATPAMIATTSTPKGLLLAAKIALAYSMKKMKNADVLLRKPSLCHAIGSVTNICTNGTGSLTTDSKEVTRFCLGLSSIEDPYSMISMNVQGLLCQGIGLNISHPPSRYLSEPPLKTEKATFDWAVQELKMDVEELHRRYDIVEIEYFDPEKKQSGVLIHKNDDKTFHLHRKGAPEVILSMCSQYYASTGLVKSINEYEKVLLEQTIEGMARDGLRCIAFAHKETSMRELFTSCQPQLILLGIMGLRSSLRPGVAKAVNDCLRAGVNLKMITGDSMLTAKAVATECGILDIDNPQNGEIIEGSDFQNYTPEERMEKVDNIRVIARATPSEKLLMVQCLKEKNHVVAVIGRGIGDVQALREANIGICFSMKSADISRACSDIVIQNEEIPSVVDILKWGRGIYDNIQIYTQFLLTASFVALIVDSTIAVTPREPNGIDAVALILTGESPYPLLQLTWLKLIMGILAALALVVYEAPEELMKKPPRERNEPLINHIMWRNIIAQTLYQIATLLAIHFKGKSMFDVNNKVKRTMIFNTYVLCQAFNMFNTRSLEKSFFKEIQKKKLFWGITSTIVAFQALMVEVLESYADTARLDMGQWSICIAIAALSWPIGRLAKCIPFSNVKWQILKAKIA</sequence>
<feature type="domain" description="P-type ATPase A" evidence="17">
    <location>
        <begin position="1332"/>
        <end position="1425"/>
    </location>
</feature>
<evidence type="ECO:0000256" key="6">
    <source>
        <dbReference type="ARBA" id="ARBA00022723"/>
    </source>
</evidence>
<proteinExistence type="inferred from homology"/>
<feature type="domain" description="Cation-transporting P-type ATPase N-terminal" evidence="19">
    <location>
        <begin position="1210"/>
        <end position="1279"/>
    </location>
</feature>
<evidence type="ECO:0000256" key="1">
    <source>
        <dbReference type="ARBA" id="ARBA00004141"/>
    </source>
</evidence>
<keyword evidence="5 16" id="KW-0812">Transmembrane</keyword>
<dbReference type="Gene3D" id="2.70.150.10">
    <property type="entry name" value="Calcium-transporting ATPase, cytoplasmic transduction domain A"/>
    <property type="match status" value="2"/>
</dbReference>
<evidence type="ECO:0000256" key="12">
    <source>
        <dbReference type="ARBA" id="ARBA00022989"/>
    </source>
</evidence>
<dbReference type="SUPFAM" id="SSF81653">
    <property type="entry name" value="Calcium ATPase, transduction domain A"/>
    <property type="match status" value="2"/>
</dbReference>
<dbReference type="InterPro" id="IPR006068">
    <property type="entry name" value="ATPase_P-typ_cation-transptr_C"/>
</dbReference>
<comment type="subcellular location">
    <subcellularLocation>
        <location evidence="1 16">Membrane</location>
        <topology evidence="1 16">Multi-pass membrane protein</topology>
    </subcellularLocation>
</comment>
<feature type="domain" description="Cation-transporting P-type ATPase C-terminal" evidence="18">
    <location>
        <begin position="796"/>
        <end position="960"/>
    </location>
</feature>
<comment type="caution">
    <text evidence="20">The sequence shown here is derived from an EMBL/GenBank/DDBJ whole genome shotgun (WGS) entry which is preliminary data.</text>
</comment>
<dbReference type="GO" id="GO:0016887">
    <property type="term" value="F:ATP hydrolysis activity"/>
    <property type="evidence" value="ECO:0007669"/>
    <property type="project" value="InterPro"/>
</dbReference>
<keyword evidence="13 16" id="KW-0406">Ion transport</keyword>
<dbReference type="GO" id="GO:0005516">
    <property type="term" value="F:calmodulin binding"/>
    <property type="evidence" value="ECO:0007669"/>
    <property type="project" value="UniProtKB-KW"/>
</dbReference>
<feature type="domain" description="Cation-transporting P-type ATPase C-terminal" evidence="18">
    <location>
        <begin position="1943"/>
        <end position="2107"/>
    </location>
</feature>
<dbReference type="GO" id="GO:0005388">
    <property type="term" value="F:P-type calcium transporter activity"/>
    <property type="evidence" value="ECO:0007669"/>
    <property type="project" value="UniProtKB-EC"/>
</dbReference>
<keyword evidence="11" id="KW-0112">Calmodulin-binding</keyword>
<dbReference type="GO" id="GO:0046872">
    <property type="term" value="F:metal ion binding"/>
    <property type="evidence" value="ECO:0007669"/>
    <property type="project" value="UniProtKB-KW"/>
</dbReference>
<keyword evidence="9 16" id="KW-0067">ATP-binding</keyword>
<evidence type="ECO:0000256" key="4">
    <source>
        <dbReference type="ARBA" id="ARBA00022568"/>
    </source>
</evidence>
<evidence type="ECO:0000313" key="20">
    <source>
        <dbReference type="EMBL" id="KAK2980662.1"/>
    </source>
</evidence>
<dbReference type="PRINTS" id="PR00119">
    <property type="entry name" value="CATATPASE"/>
</dbReference>
<evidence type="ECO:0000256" key="2">
    <source>
        <dbReference type="ARBA" id="ARBA00006124"/>
    </source>
</evidence>
<dbReference type="NCBIfam" id="TIGR01494">
    <property type="entry name" value="ATPase_P-type"/>
    <property type="match status" value="2"/>
</dbReference>
<evidence type="ECO:0000256" key="14">
    <source>
        <dbReference type="ARBA" id="ARBA00023136"/>
    </source>
</evidence>
<evidence type="ECO:0000256" key="10">
    <source>
        <dbReference type="ARBA" id="ARBA00022842"/>
    </source>
</evidence>
<dbReference type="Gene3D" id="3.40.50.1000">
    <property type="entry name" value="HAD superfamily/HAD-like"/>
    <property type="match status" value="4"/>
</dbReference>
<dbReference type="InterPro" id="IPR036412">
    <property type="entry name" value="HAD-like_sf"/>
</dbReference>
<reference evidence="20" key="1">
    <citation type="submission" date="2022-12" db="EMBL/GenBank/DDBJ databases">
        <title>Draft genome assemblies for two species of Escallonia (Escalloniales).</title>
        <authorList>
            <person name="Chanderbali A."/>
            <person name="Dervinis C."/>
            <person name="Anghel I."/>
            <person name="Soltis D."/>
            <person name="Soltis P."/>
            <person name="Zapata F."/>
        </authorList>
    </citation>
    <scope>NUCLEOTIDE SEQUENCE</scope>
    <source>
        <strain evidence="20">UCBG92.1500</strain>
        <tissue evidence="20">Leaf</tissue>
    </source>
</reference>
<feature type="transmembrane region" description="Helical" evidence="16">
    <location>
        <begin position="1450"/>
        <end position="1469"/>
    </location>
</feature>
<dbReference type="InterPro" id="IPR001757">
    <property type="entry name" value="P_typ_ATPase"/>
</dbReference>
<feature type="transmembrane region" description="Helical" evidence="16">
    <location>
        <begin position="908"/>
        <end position="927"/>
    </location>
</feature>
<name>A0AA88R200_9ASTE</name>
<evidence type="ECO:0000256" key="8">
    <source>
        <dbReference type="ARBA" id="ARBA00022837"/>
    </source>
</evidence>
<evidence type="ECO:0000259" key="17">
    <source>
        <dbReference type="Pfam" id="PF00122"/>
    </source>
</evidence>
<dbReference type="InterPro" id="IPR023299">
    <property type="entry name" value="ATPase_P-typ_cyto_dom_N"/>
</dbReference>
<evidence type="ECO:0000259" key="18">
    <source>
        <dbReference type="Pfam" id="PF00689"/>
    </source>
</evidence>
<dbReference type="PANTHER" id="PTHR24093:SF518">
    <property type="entry name" value="CALCIUM-TRANSPORTING ATPASE"/>
    <property type="match status" value="1"/>
</dbReference>
<evidence type="ECO:0000256" key="13">
    <source>
        <dbReference type="ARBA" id="ARBA00023065"/>
    </source>
</evidence>
<keyword evidence="7 16" id="KW-0547">Nucleotide-binding</keyword>
<comment type="function">
    <text evidence="16">Catalyzes the hydrolysis of ATP coupled with the transport of calcium.</text>
</comment>
<feature type="transmembrane region" description="Helical" evidence="16">
    <location>
        <begin position="2055"/>
        <end position="2074"/>
    </location>
</feature>
<dbReference type="Pfam" id="PF00689">
    <property type="entry name" value="Cation_ATPase_C"/>
    <property type="match status" value="2"/>
</dbReference>
<dbReference type="InterPro" id="IPR004014">
    <property type="entry name" value="ATPase_P-typ_cation-transptr_N"/>
</dbReference>
<evidence type="ECO:0000256" key="16">
    <source>
        <dbReference type="RuleBase" id="RU361146"/>
    </source>
</evidence>
<keyword evidence="4 16" id="KW-0109">Calcium transport</keyword>
<feature type="transmembrane region" description="Helical" evidence="16">
    <location>
        <begin position="1481"/>
        <end position="1501"/>
    </location>
</feature>
<feature type="transmembrane region" description="Helical" evidence="16">
    <location>
        <begin position="939"/>
        <end position="964"/>
    </location>
</feature>
<evidence type="ECO:0000256" key="7">
    <source>
        <dbReference type="ARBA" id="ARBA00022741"/>
    </source>
</evidence>
<keyword evidence="14 16" id="KW-0472">Membrane</keyword>
<feature type="transmembrane region" description="Helical" evidence="16">
    <location>
        <begin position="2086"/>
        <end position="2105"/>
    </location>
</feature>
<comment type="catalytic activity">
    <reaction evidence="15 16">
        <text>Ca(2+)(in) + ATP + H2O = Ca(2+)(out) + ADP + phosphate + H(+)</text>
        <dbReference type="Rhea" id="RHEA:18105"/>
        <dbReference type="ChEBI" id="CHEBI:15377"/>
        <dbReference type="ChEBI" id="CHEBI:15378"/>
        <dbReference type="ChEBI" id="CHEBI:29108"/>
        <dbReference type="ChEBI" id="CHEBI:30616"/>
        <dbReference type="ChEBI" id="CHEBI:43474"/>
        <dbReference type="ChEBI" id="CHEBI:456216"/>
        <dbReference type="EC" id="7.2.2.10"/>
    </reaction>
</comment>
<dbReference type="GO" id="GO:0005886">
    <property type="term" value="C:plasma membrane"/>
    <property type="evidence" value="ECO:0007669"/>
    <property type="project" value="TreeGrafter"/>
</dbReference>
<dbReference type="InterPro" id="IPR023214">
    <property type="entry name" value="HAD_sf"/>
</dbReference>
<keyword evidence="12 16" id="KW-1133">Transmembrane helix</keyword>
<dbReference type="Pfam" id="PF00690">
    <property type="entry name" value="Cation_ATPase_N"/>
    <property type="match status" value="2"/>
</dbReference>
<dbReference type="EMBL" id="JAVXUO010001613">
    <property type="protein sequence ID" value="KAK2980662.1"/>
    <property type="molecule type" value="Genomic_DNA"/>
</dbReference>
<dbReference type="SUPFAM" id="SSF81660">
    <property type="entry name" value="Metal cation-transporting ATPase, ATP-binding domain N"/>
    <property type="match status" value="1"/>
</dbReference>
<dbReference type="EC" id="7.2.2.10" evidence="16"/>
<evidence type="ECO:0000256" key="3">
    <source>
        <dbReference type="ARBA" id="ARBA00022448"/>
    </source>
</evidence>
<evidence type="ECO:0000259" key="19">
    <source>
        <dbReference type="Pfam" id="PF00690"/>
    </source>
</evidence>
<dbReference type="GO" id="GO:0005524">
    <property type="term" value="F:ATP binding"/>
    <property type="evidence" value="ECO:0007669"/>
    <property type="project" value="UniProtKB-KW"/>
</dbReference>
<keyword evidence="21" id="KW-1185">Reference proteome</keyword>
<keyword evidence="8 16" id="KW-0106">Calcium</keyword>
<dbReference type="Proteomes" id="UP001187471">
    <property type="component" value="Unassembled WGS sequence"/>
</dbReference>
<dbReference type="SUPFAM" id="SSF81665">
    <property type="entry name" value="Calcium ATPase, transmembrane domain M"/>
    <property type="match status" value="2"/>
</dbReference>
<evidence type="ECO:0000256" key="15">
    <source>
        <dbReference type="ARBA" id="ARBA00048694"/>
    </source>
</evidence>
<dbReference type="CDD" id="cd09272">
    <property type="entry name" value="RNase_HI_RT_Ty1"/>
    <property type="match status" value="1"/>
</dbReference>
<feature type="domain" description="Cation-transporting P-type ATPase N-terminal" evidence="19">
    <location>
        <begin position="58"/>
        <end position="129"/>
    </location>
</feature>
<accession>A0AA88R200</accession>
<evidence type="ECO:0000313" key="21">
    <source>
        <dbReference type="Proteomes" id="UP001187471"/>
    </source>
</evidence>
<feature type="domain" description="P-type ATPase A" evidence="17">
    <location>
        <begin position="182"/>
        <end position="278"/>
    </location>
</feature>
<evidence type="ECO:0000256" key="5">
    <source>
        <dbReference type="ARBA" id="ARBA00022692"/>
    </source>
</evidence>
<comment type="similarity">
    <text evidence="2 16">Belongs to the cation transport ATPase (P-type) (TC 3.A.3) family. Type IIB subfamily.</text>
</comment>
<protein>
    <recommendedName>
        <fullName evidence="16">Calcium-transporting ATPase</fullName>
        <ecNumber evidence="16">7.2.2.10</ecNumber>
    </recommendedName>
</protein>
<keyword evidence="10" id="KW-0460">Magnesium</keyword>
<dbReference type="Gene3D" id="1.20.1110.10">
    <property type="entry name" value="Calcium-transporting ATPase, transmembrane domain"/>
    <property type="match status" value="4"/>
</dbReference>
<dbReference type="Pfam" id="PF00122">
    <property type="entry name" value="E1-E2_ATPase"/>
    <property type="match status" value="2"/>
</dbReference>